<dbReference type="Proteomes" id="UP001178148">
    <property type="component" value="Unassembled WGS sequence"/>
</dbReference>
<comment type="caution">
    <text evidence="1">The sequence shown here is derived from an EMBL/GenBank/DDBJ whole genome shotgun (WGS) entry which is preliminary data.</text>
</comment>
<dbReference type="GO" id="GO:0003676">
    <property type="term" value="F:nucleic acid binding"/>
    <property type="evidence" value="ECO:0007669"/>
    <property type="project" value="InterPro"/>
</dbReference>
<accession>A0AA90NJT1</accession>
<gene>
    <name evidence="1" type="ORF">QS748_00950</name>
</gene>
<dbReference type="EMBL" id="JASXSV010000001">
    <property type="protein sequence ID" value="MDP0587837.1"/>
    <property type="molecule type" value="Genomic_DNA"/>
</dbReference>
<organism evidence="1 2">
    <name type="scientific">Candidatus Endonucleibacter bathymodioli</name>
    <dbReference type="NCBI Taxonomy" id="539814"/>
    <lineage>
        <taxon>Bacteria</taxon>
        <taxon>Pseudomonadati</taxon>
        <taxon>Pseudomonadota</taxon>
        <taxon>Gammaproteobacteria</taxon>
        <taxon>Oceanospirillales</taxon>
        <taxon>Endozoicomonadaceae</taxon>
        <taxon>Candidatus Endonucleibacter</taxon>
    </lineage>
</organism>
<sequence length="49" mass="5345">MSLHIECNYSDNGTEYKGKLDPGFVAFSKVQGIGQKFTLVKPPQTNGKA</sequence>
<dbReference type="Gene3D" id="3.30.420.10">
    <property type="entry name" value="Ribonuclease H-like superfamily/Ribonuclease H"/>
    <property type="match status" value="1"/>
</dbReference>
<protein>
    <submittedName>
        <fullName evidence="1">Uncharacterized protein</fullName>
    </submittedName>
</protein>
<name>A0AA90NJT1_9GAMM</name>
<evidence type="ECO:0000313" key="1">
    <source>
        <dbReference type="EMBL" id="MDP0587837.1"/>
    </source>
</evidence>
<reference evidence="1 2" key="1">
    <citation type="journal article" date="2023" name="bioRxiv">
        <title>An intranuclear bacterial parasite of deep-sea mussels expresses apoptosis inhibitors acquired from its host.</title>
        <authorList>
            <person name="Gonzalez Porras M.A."/>
            <person name="Assie A."/>
            <person name="Tietjen M."/>
            <person name="Violette M."/>
            <person name="Kleiner M."/>
            <person name="Gruber-Vodicka H."/>
            <person name="Dubilier N."/>
            <person name="Leisch N."/>
        </authorList>
    </citation>
    <scope>NUCLEOTIDE SEQUENCE [LARGE SCALE GENOMIC DNA]</scope>
    <source>
        <strain evidence="1">IAP13</strain>
    </source>
</reference>
<evidence type="ECO:0000313" key="2">
    <source>
        <dbReference type="Proteomes" id="UP001178148"/>
    </source>
</evidence>
<dbReference type="InterPro" id="IPR036397">
    <property type="entry name" value="RNaseH_sf"/>
</dbReference>
<keyword evidence="2" id="KW-1185">Reference proteome</keyword>
<dbReference type="AlphaFoldDB" id="A0AA90NJT1"/>
<proteinExistence type="predicted"/>